<gene>
    <name evidence="2" type="ORF">GCM10022399_33350</name>
</gene>
<sequence length="174" mass="19349">MLTQVQGGEDEGKDARQPRADDLSQPVQHGHPHVHQGNEQRDDDRPAKWEQHDGLDDDHHEQQRAAHPRAGQVEDDEPERQGNGQVADAGHASTPERPSVAGHRPDHEDQAQGTRRQDRAAGSGLEQHHQQRCCCQRGQRPVHRPNVAPAPDRVNRPPSAHRVGRQPEVARLSG</sequence>
<keyword evidence="3" id="KW-1185">Reference proteome</keyword>
<dbReference type="Proteomes" id="UP001501468">
    <property type="component" value="Unassembled WGS sequence"/>
</dbReference>
<comment type="caution">
    <text evidence="2">The sequence shown here is derived from an EMBL/GenBank/DDBJ whole genome shotgun (WGS) entry which is preliminary data.</text>
</comment>
<protein>
    <submittedName>
        <fullName evidence="2">Uncharacterized protein</fullName>
    </submittedName>
</protein>
<feature type="region of interest" description="Disordered" evidence="1">
    <location>
        <begin position="1"/>
        <end position="174"/>
    </location>
</feature>
<accession>A0ABP7E4J0</accession>
<feature type="compositionally biased region" description="Basic and acidic residues" evidence="1">
    <location>
        <begin position="36"/>
        <end position="64"/>
    </location>
</feature>
<evidence type="ECO:0000256" key="1">
    <source>
        <dbReference type="SAM" id="MobiDB-lite"/>
    </source>
</evidence>
<dbReference type="EMBL" id="BAABDC010000006">
    <property type="protein sequence ID" value="GAA3714011.1"/>
    <property type="molecule type" value="Genomic_DNA"/>
</dbReference>
<evidence type="ECO:0000313" key="3">
    <source>
        <dbReference type="Proteomes" id="UP001501468"/>
    </source>
</evidence>
<evidence type="ECO:0000313" key="2">
    <source>
        <dbReference type="EMBL" id="GAA3714011.1"/>
    </source>
</evidence>
<proteinExistence type="predicted"/>
<name>A0ABP7E4J0_9MICO</name>
<organism evidence="2 3">
    <name type="scientific">Terrabacter ginsenosidimutans</name>
    <dbReference type="NCBI Taxonomy" id="490575"/>
    <lineage>
        <taxon>Bacteria</taxon>
        <taxon>Bacillati</taxon>
        <taxon>Actinomycetota</taxon>
        <taxon>Actinomycetes</taxon>
        <taxon>Micrococcales</taxon>
        <taxon>Intrasporangiaceae</taxon>
        <taxon>Terrabacter</taxon>
    </lineage>
</organism>
<reference evidence="3" key="1">
    <citation type="journal article" date="2019" name="Int. J. Syst. Evol. Microbiol.">
        <title>The Global Catalogue of Microorganisms (GCM) 10K type strain sequencing project: providing services to taxonomists for standard genome sequencing and annotation.</title>
        <authorList>
            <consortium name="The Broad Institute Genomics Platform"/>
            <consortium name="The Broad Institute Genome Sequencing Center for Infectious Disease"/>
            <person name="Wu L."/>
            <person name="Ma J."/>
        </authorList>
    </citation>
    <scope>NUCLEOTIDE SEQUENCE [LARGE SCALE GENOMIC DNA]</scope>
    <source>
        <strain evidence="3">JCM 17125</strain>
    </source>
</reference>
<feature type="compositionally biased region" description="Basic and acidic residues" evidence="1">
    <location>
        <begin position="13"/>
        <end position="22"/>
    </location>
</feature>
<feature type="compositionally biased region" description="Basic and acidic residues" evidence="1">
    <location>
        <begin position="103"/>
        <end position="119"/>
    </location>
</feature>